<keyword evidence="7" id="KW-1185">Reference proteome</keyword>
<evidence type="ECO:0000256" key="3">
    <source>
        <dbReference type="ARBA" id="ARBA00022801"/>
    </source>
</evidence>
<protein>
    <submittedName>
        <fullName evidence="6">Metallophosphoesterase</fullName>
    </submittedName>
</protein>
<dbReference type="AlphaFoldDB" id="A0A5C8P2V4"/>
<dbReference type="InterPro" id="IPR029052">
    <property type="entry name" value="Metallo-depent_PP-like"/>
</dbReference>
<accession>A0A5C8P2V4</accession>
<gene>
    <name evidence="6" type="ORF">FHP05_00530</name>
</gene>
<evidence type="ECO:0000259" key="5">
    <source>
        <dbReference type="Pfam" id="PF00149"/>
    </source>
</evidence>
<evidence type="ECO:0000313" key="7">
    <source>
        <dbReference type="Proteomes" id="UP000321574"/>
    </source>
</evidence>
<feature type="domain" description="Calcineurin-like phosphoesterase" evidence="5">
    <location>
        <begin position="55"/>
        <end position="220"/>
    </location>
</feature>
<dbReference type="PANTHER" id="PTHR31302:SF25">
    <property type="entry name" value="PHOSPHOESTERASE"/>
    <property type="match status" value="1"/>
</dbReference>
<evidence type="ECO:0000256" key="4">
    <source>
        <dbReference type="ARBA" id="ARBA00061089"/>
    </source>
</evidence>
<dbReference type="PANTHER" id="PTHR31302">
    <property type="entry name" value="TRANSMEMBRANE PROTEIN WITH METALLOPHOSPHOESTERASE DOMAIN-RELATED"/>
    <property type="match status" value="1"/>
</dbReference>
<evidence type="ECO:0000313" key="6">
    <source>
        <dbReference type="EMBL" id="TXL67536.1"/>
    </source>
</evidence>
<keyword evidence="3" id="KW-0378">Hydrolase</keyword>
<dbReference type="OrthoDB" id="9780884at2"/>
<dbReference type="GO" id="GO:0046872">
    <property type="term" value="F:metal ion binding"/>
    <property type="evidence" value="ECO:0007669"/>
    <property type="project" value="UniProtKB-KW"/>
</dbReference>
<dbReference type="GO" id="GO:0008758">
    <property type="term" value="F:UDP-2,3-diacylglucosamine hydrolase activity"/>
    <property type="evidence" value="ECO:0007669"/>
    <property type="project" value="TreeGrafter"/>
</dbReference>
<dbReference type="InterPro" id="IPR051158">
    <property type="entry name" value="Metallophosphoesterase_sf"/>
</dbReference>
<evidence type="ECO:0000256" key="1">
    <source>
        <dbReference type="ARBA" id="ARBA00001968"/>
    </source>
</evidence>
<organism evidence="6 7">
    <name type="scientific">Cerasibacillus terrae</name>
    <dbReference type="NCBI Taxonomy" id="2498845"/>
    <lineage>
        <taxon>Bacteria</taxon>
        <taxon>Bacillati</taxon>
        <taxon>Bacillota</taxon>
        <taxon>Bacilli</taxon>
        <taxon>Bacillales</taxon>
        <taxon>Bacillaceae</taxon>
        <taxon>Cerasibacillus</taxon>
    </lineage>
</organism>
<dbReference type="FunFam" id="3.60.21.10:FF:000028">
    <property type="entry name" value="Putative metallophosphoesterase"/>
    <property type="match status" value="1"/>
</dbReference>
<dbReference type="CDD" id="cd07385">
    <property type="entry name" value="MPP_YkuE_C"/>
    <property type="match status" value="1"/>
</dbReference>
<evidence type="ECO:0000256" key="2">
    <source>
        <dbReference type="ARBA" id="ARBA00022723"/>
    </source>
</evidence>
<dbReference type="Gene3D" id="3.60.21.10">
    <property type="match status" value="1"/>
</dbReference>
<dbReference type="Pfam" id="PF00149">
    <property type="entry name" value="Metallophos"/>
    <property type="match status" value="1"/>
</dbReference>
<comment type="cofactor">
    <cofactor evidence="1">
        <name>a divalent metal cation</name>
        <dbReference type="ChEBI" id="CHEBI:60240"/>
    </cofactor>
</comment>
<dbReference type="SUPFAM" id="SSF56300">
    <property type="entry name" value="Metallo-dependent phosphatases"/>
    <property type="match status" value="1"/>
</dbReference>
<dbReference type="EMBL" id="VDUW01000001">
    <property type="protein sequence ID" value="TXL67536.1"/>
    <property type="molecule type" value="Genomic_DNA"/>
</dbReference>
<sequence>MNRRVFLKQIIGGGLLLLGLGSGSYYYARNIEPKSLHIQEETILLQKIPPKFHNFKIVQFSDTHLGFHYTTEQFSDLIATINEMKPDMVVFTGDFADRPQQFNWSNNLIKLLQTIHAPYGKYWVYGNHDHGGYGTEILRDFMKQANFQLLQNEHTTITCDKEKIIVAGIDDAILGNPDISKALQGADESLFTILLAHEPDMANEAKEHAVDVQFSGHSHGGQVRFPVLGHLYTPAFAKKYIDGKYHITEDFSLYVNKGIGTTRLPFRFLCKPEIHVYTLQHQKKA</sequence>
<proteinExistence type="inferred from homology"/>
<reference evidence="6 7" key="1">
    <citation type="submission" date="2019-06" db="EMBL/GenBank/DDBJ databases">
        <title>Cerasibacillus sp. nov., isolated from maize field.</title>
        <authorList>
            <person name="Lin S.-Y."/>
            <person name="Tsai C.-F."/>
            <person name="Young C.-C."/>
        </authorList>
    </citation>
    <scope>NUCLEOTIDE SEQUENCE [LARGE SCALE GENOMIC DNA]</scope>
    <source>
        <strain evidence="6 7">CC-CFT480</strain>
    </source>
</reference>
<comment type="similarity">
    <text evidence="4">Belongs to the metallophosphoesterase superfamily.</text>
</comment>
<dbReference type="GO" id="GO:0009245">
    <property type="term" value="P:lipid A biosynthetic process"/>
    <property type="evidence" value="ECO:0007669"/>
    <property type="project" value="TreeGrafter"/>
</dbReference>
<dbReference type="RefSeq" id="WP_147665042.1">
    <property type="nucleotide sequence ID" value="NZ_VDUW01000001.1"/>
</dbReference>
<keyword evidence="2" id="KW-0479">Metal-binding</keyword>
<comment type="caution">
    <text evidence="6">The sequence shown here is derived from an EMBL/GenBank/DDBJ whole genome shotgun (WGS) entry which is preliminary data.</text>
</comment>
<name>A0A5C8P2V4_9BACI</name>
<dbReference type="InterPro" id="IPR004843">
    <property type="entry name" value="Calcineurin-like_PHP"/>
</dbReference>
<dbReference type="Proteomes" id="UP000321574">
    <property type="component" value="Unassembled WGS sequence"/>
</dbReference>
<dbReference type="GO" id="GO:0016020">
    <property type="term" value="C:membrane"/>
    <property type="evidence" value="ECO:0007669"/>
    <property type="project" value="GOC"/>
</dbReference>